<evidence type="ECO:0000313" key="3">
    <source>
        <dbReference type="EMBL" id="AKS26419.1"/>
    </source>
</evidence>
<dbReference type="Gene3D" id="3.30.460.60">
    <property type="entry name" value="Poxvirus poly(A) polymerase, nucleotidyltransferase domain"/>
    <property type="match status" value="1"/>
</dbReference>
<sequence>MSSKKIIPTVFVENPTELSNSLHPVFTEYLGTNLKNVVFDQNNIKLFKRTKTIEKAQFCTNILKNPKILKFKERQLIGFFKKYIQNEQEALHQINPKMNIIENINNNFGDFKKKQKTLTCPYKILSLLEFQYTFFKYSDDYIFKIANASDLADELSVVPMAESPDIKAFVTKFFSKYNISLRKRPHPHAEQLSELDQVIFRLLKGISEELLIQTQKSTLHAESIIFYGSYTSFVLNDQITYNDLDVYHINPMLLLKNLAIIFKLILDIDVDILMIPFILGHASLGYKNKHFLDVIYIDPTTMHKIPIKNIRGFEFVSPIIQMLNNFRMMSELRRVENISNISNMIEKFTTLLTYTNTFYQIPYADLPNKSSISGIKHKIIDGTIVLIDIKDWTNGESEYDWLMVPLLSIPDTLNFLNIANIQIFRQFFALFSEIVAQVMNRPKAGKSSNMKDKKKLLSIEVSKIPEMPRTSLTPEGIAYVENILNTSNVLIMSKFSVSIYLINQLNPQQVLVGQTLTNMSIETLLSSFVLHHFLHKHPNSLNYFKKLLSVLNSLEKQEEWEILSKYKSGEKMDYSQQINKTIIKKNREKLKGKHIRISYSDLENKNVFFYQTQTKELYTYDEFLDLTAFNYQ</sequence>
<comment type="catalytic activity">
    <reaction evidence="1">
        <text>RNA(n) + ATP = RNA(n)-3'-adenine ribonucleotide + diphosphate</text>
        <dbReference type="Rhea" id="RHEA:11332"/>
        <dbReference type="Rhea" id="RHEA-COMP:14527"/>
        <dbReference type="Rhea" id="RHEA-COMP:17347"/>
        <dbReference type="ChEBI" id="CHEBI:30616"/>
        <dbReference type="ChEBI" id="CHEBI:33019"/>
        <dbReference type="ChEBI" id="CHEBI:140395"/>
        <dbReference type="ChEBI" id="CHEBI:173115"/>
        <dbReference type="EC" id="2.7.7.19"/>
    </reaction>
</comment>
<organism evidence="3 4">
    <name type="scientific">Diachasmimorpha longicaudata entomopoxvirus</name>
    <dbReference type="NCBI Taxonomy" id="109981"/>
    <lineage>
        <taxon>Viruses</taxon>
        <taxon>Varidnaviria</taxon>
        <taxon>Bamfordvirae</taxon>
        <taxon>Nucleocytoviricota</taxon>
        <taxon>Pokkesviricetes</taxon>
        <taxon>Chitovirales</taxon>
        <taxon>Poxviridae</taxon>
        <taxon>Entomopoxvirinae</taxon>
        <taxon>Epsilonentomopoxvirus</taxon>
        <taxon>Epsilonentomopoxvirus dlongicaudata</taxon>
        <taxon>Diachasmimorpha entomopoxvirus</taxon>
    </lineage>
</organism>
<evidence type="ECO:0000259" key="2">
    <source>
        <dbReference type="Pfam" id="PF03296"/>
    </source>
</evidence>
<protein>
    <recommendedName>
        <fullName evidence="1">Poly(A) polymerase catalytic subunit</fullName>
        <ecNumber evidence="1">2.7.7.19</ecNumber>
    </recommendedName>
</protein>
<dbReference type="EC" id="2.7.7.19" evidence="1"/>
<keyword evidence="4" id="KW-1185">Reference proteome</keyword>
<feature type="domain" description="Poly(A) polymerase nucleotidyltransferase" evidence="2">
    <location>
        <begin position="168"/>
        <end position="318"/>
    </location>
</feature>
<gene>
    <name evidence="3" type="ORF">DLEV_128</name>
</gene>
<dbReference type="SUPFAM" id="SSF160957">
    <property type="entry name" value="Poly(A) polymerase catalytic subunit-like"/>
    <property type="match status" value="1"/>
</dbReference>
<reference evidence="3 4" key="1">
    <citation type="submission" date="2015-04" db="EMBL/GenBank/DDBJ databases">
        <title>Diachasmimorpha longicaudata entomopoxvirus genome.</title>
        <authorList>
            <person name="Coffman K.A."/>
            <person name="Burke G.R."/>
        </authorList>
    </citation>
    <scope>NUCLEOTIDE SEQUENCE [LARGE SCALE GENOMIC DNA]</scope>
</reference>
<accession>A0A7R5WM71</accession>
<dbReference type="Pfam" id="PF03296">
    <property type="entry name" value="Pox_polyA_pol"/>
    <property type="match status" value="1"/>
</dbReference>
<evidence type="ECO:0000256" key="1">
    <source>
        <dbReference type="RuleBase" id="RU004458"/>
    </source>
</evidence>
<evidence type="ECO:0000313" key="4">
    <source>
        <dbReference type="Proteomes" id="UP000593702"/>
    </source>
</evidence>
<comment type="subunit">
    <text evidence="1">Heterodimer of a large (catalytic) subunit and a small (regulatory) subunit.</text>
</comment>
<name>A0A7R5WM71_9POXV</name>
<keyword evidence="1" id="KW-0804">Transcription</keyword>
<dbReference type="InterPro" id="IPR038419">
    <property type="entry name" value="PolyA_pol_nucTrfase_sf_Poxvir"/>
</dbReference>
<dbReference type="GO" id="GO:0006397">
    <property type="term" value="P:mRNA processing"/>
    <property type="evidence" value="ECO:0007669"/>
    <property type="project" value="UniProtKB-KW"/>
</dbReference>
<keyword evidence="1" id="KW-0507">mRNA processing</keyword>
<comment type="similarity">
    <text evidence="1">Belongs to the poxviridae poly(A) polymerase catalytic subunit family.</text>
</comment>
<dbReference type="EMBL" id="KR095315">
    <property type="protein sequence ID" value="AKS26419.1"/>
    <property type="molecule type" value="Genomic_DNA"/>
</dbReference>
<proteinExistence type="inferred from homology"/>
<keyword evidence="1" id="KW-0808">Transferase</keyword>
<dbReference type="InterPro" id="IPR024231">
    <property type="entry name" value="PolyA_pol_nucTrfase_Poxvir"/>
</dbReference>
<dbReference type="InterPro" id="IPR037265">
    <property type="entry name" value="PolyA_pol_cat_sf"/>
</dbReference>
<dbReference type="Proteomes" id="UP000593702">
    <property type="component" value="Segment"/>
</dbReference>
<comment type="function">
    <text evidence="1">Polymerase that creates the 3'-poly(A) tail of mRNA's.</text>
</comment>
<dbReference type="GO" id="GO:1990817">
    <property type="term" value="F:poly(A) RNA polymerase activity"/>
    <property type="evidence" value="ECO:0007669"/>
    <property type="project" value="UniProtKB-EC"/>
</dbReference>